<evidence type="ECO:0000313" key="2">
    <source>
        <dbReference type="EMBL" id="OIQ70587.1"/>
    </source>
</evidence>
<evidence type="ECO:0000259" key="1">
    <source>
        <dbReference type="Pfam" id="PF20696"/>
    </source>
</evidence>
<dbReference type="InterPro" id="IPR049381">
    <property type="entry name" value="UbiD-like_C"/>
</dbReference>
<name>A0A1J5PZ82_9ZZZZ</name>
<feature type="domain" description="3-octaprenyl-4-hydroxybenzoate carboxy-lyase-like C-terminal" evidence="1">
    <location>
        <begin position="1"/>
        <end position="74"/>
    </location>
</feature>
<accession>A0A1J5PZ82</accession>
<proteinExistence type="predicted"/>
<reference evidence="2" key="1">
    <citation type="submission" date="2016-10" db="EMBL/GenBank/DDBJ databases">
        <title>Sequence of Gallionella enrichment culture.</title>
        <authorList>
            <person name="Poehlein A."/>
            <person name="Muehling M."/>
            <person name="Daniel R."/>
        </authorList>
    </citation>
    <scope>NUCLEOTIDE SEQUENCE</scope>
</reference>
<dbReference type="EC" id="4.1.1.-" evidence="2"/>
<dbReference type="InterPro" id="IPR002830">
    <property type="entry name" value="UbiD"/>
</dbReference>
<comment type="caution">
    <text evidence="2">The sequence shown here is derived from an EMBL/GenBank/DDBJ whole genome shotgun (WGS) entry which is preliminary data.</text>
</comment>
<protein>
    <submittedName>
        <fullName evidence="2">3-octaprenyl-4-hydroxybenzoate carboxy-lyase</fullName>
        <ecNumber evidence="2">4.1.1.-</ecNumber>
    </submittedName>
</protein>
<dbReference type="PANTHER" id="PTHR30108">
    <property type="entry name" value="3-OCTAPRENYL-4-HYDROXYBENZOATE CARBOXY-LYASE-RELATED"/>
    <property type="match status" value="1"/>
</dbReference>
<dbReference type="PANTHER" id="PTHR30108:SF17">
    <property type="entry name" value="FERULIC ACID DECARBOXYLASE 1"/>
    <property type="match status" value="1"/>
</dbReference>
<dbReference type="AlphaFoldDB" id="A0A1J5PZ82"/>
<organism evidence="2">
    <name type="scientific">mine drainage metagenome</name>
    <dbReference type="NCBI Taxonomy" id="410659"/>
    <lineage>
        <taxon>unclassified sequences</taxon>
        <taxon>metagenomes</taxon>
        <taxon>ecological metagenomes</taxon>
    </lineage>
</organism>
<dbReference type="Gene3D" id="3.40.1670.10">
    <property type="entry name" value="UbiD C-terminal domain-like"/>
    <property type="match status" value="1"/>
</dbReference>
<dbReference type="GO" id="GO:0008694">
    <property type="term" value="F:4-hydroxy-3-polyprenylbenzoate decarboxylase activity"/>
    <property type="evidence" value="ECO:0007669"/>
    <property type="project" value="TreeGrafter"/>
</dbReference>
<gene>
    <name evidence="2" type="primary">ubiD_11</name>
    <name evidence="2" type="ORF">GALL_478010</name>
</gene>
<dbReference type="EMBL" id="MLJW01004129">
    <property type="protein sequence ID" value="OIQ70587.1"/>
    <property type="molecule type" value="Genomic_DNA"/>
</dbReference>
<dbReference type="GO" id="GO:0006744">
    <property type="term" value="P:ubiquinone biosynthetic process"/>
    <property type="evidence" value="ECO:0007669"/>
    <property type="project" value="TreeGrafter"/>
</dbReference>
<sequence length="111" mass="12104">MMALWGMLPQFSYTKLVIVVDADVNPRDWNDIAWALATRMDPARDVMTLDRTPMDYLDFASPVEGLAGKMGIDATTKIGSETAREWGQVMAMSSEADSFAEALLARIGGSA</sequence>
<dbReference type="GO" id="GO:0005829">
    <property type="term" value="C:cytosol"/>
    <property type="evidence" value="ECO:0007669"/>
    <property type="project" value="TreeGrafter"/>
</dbReference>
<dbReference type="Pfam" id="PF20696">
    <property type="entry name" value="UbiD_C"/>
    <property type="match status" value="1"/>
</dbReference>
<dbReference type="SUPFAM" id="SSF143968">
    <property type="entry name" value="UbiD C-terminal domain-like"/>
    <property type="match status" value="1"/>
</dbReference>
<keyword evidence="2" id="KW-0456">Lyase</keyword>